<sequence>MAVIAMCLWVIVAWVLMLVLSAKQSWPAAYVLIAFGVPIVIWLGLSMGAVWAIGGAVTMGLVLRWPLRYFLRWLKGLAGR</sequence>
<dbReference type="Proteomes" id="UP000199110">
    <property type="component" value="Unassembled WGS sequence"/>
</dbReference>
<feature type="transmembrane region" description="Helical" evidence="1">
    <location>
        <begin position="32"/>
        <end position="63"/>
    </location>
</feature>
<keyword evidence="1" id="KW-0812">Transmembrane</keyword>
<dbReference type="OrthoDB" id="7862849at2"/>
<evidence type="ECO:0000256" key="1">
    <source>
        <dbReference type="SAM" id="Phobius"/>
    </source>
</evidence>
<dbReference type="STRING" id="390807.SAMN04488095_3019"/>
<dbReference type="RefSeq" id="WP_092782608.1">
    <property type="nucleotide sequence ID" value="NZ_FORA01000004.1"/>
</dbReference>
<dbReference type="EMBL" id="FORA01000004">
    <property type="protein sequence ID" value="SFJ53714.1"/>
    <property type="molecule type" value="Genomic_DNA"/>
</dbReference>
<dbReference type="AlphaFoldDB" id="A0A1I3S4J1"/>
<keyword evidence="3" id="KW-1185">Reference proteome</keyword>
<protein>
    <recommendedName>
        <fullName evidence="4">UDP-N-acetylmuramate--alanine ligase</fullName>
    </recommendedName>
</protein>
<dbReference type="Pfam" id="PF10658">
    <property type="entry name" value="DUF2484"/>
    <property type="match status" value="1"/>
</dbReference>
<dbReference type="InterPro" id="IPR018919">
    <property type="entry name" value="DUF2484"/>
</dbReference>
<keyword evidence="1" id="KW-1133">Transmembrane helix</keyword>
<accession>A0A1I3S4J1</accession>
<evidence type="ECO:0000313" key="3">
    <source>
        <dbReference type="Proteomes" id="UP000199110"/>
    </source>
</evidence>
<evidence type="ECO:0008006" key="4">
    <source>
        <dbReference type="Google" id="ProtNLM"/>
    </source>
</evidence>
<gene>
    <name evidence="2" type="ORF">SAMN04488095_3019</name>
</gene>
<proteinExistence type="predicted"/>
<name>A0A1I3S4J1_9RHOB</name>
<keyword evidence="1" id="KW-0472">Membrane</keyword>
<evidence type="ECO:0000313" key="2">
    <source>
        <dbReference type="EMBL" id="SFJ53714.1"/>
    </source>
</evidence>
<organism evidence="2 3">
    <name type="scientific">Jannaschia pohangensis</name>
    <dbReference type="NCBI Taxonomy" id="390807"/>
    <lineage>
        <taxon>Bacteria</taxon>
        <taxon>Pseudomonadati</taxon>
        <taxon>Pseudomonadota</taxon>
        <taxon>Alphaproteobacteria</taxon>
        <taxon>Rhodobacterales</taxon>
        <taxon>Roseobacteraceae</taxon>
        <taxon>Jannaschia</taxon>
    </lineage>
</organism>
<reference evidence="2 3" key="1">
    <citation type="submission" date="2016-10" db="EMBL/GenBank/DDBJ databases">
        <authorList>
            <person name="de Groot N.N."/>
        </authorList>
    </citation>
    <scope>NUCLEOTIDE SEQUENCE [LARGE SCALE GENOMIC DNA]</scope>
    <source>
        <strain evidence="2 3">DSM 19073</strain>
    </source>
</reference>